<organism evidence="3">
    <name type="scientific">Schaalia odontolytica</name>
    <dbReference type="NCBI Taxonomy" id="1660"/>
    <lineage>
        <taxon>Bacteria</taxon>
        <taxon>Bacillati</taxon>
        <taxon>Actinomycetota</taxon>
        <taxon>Actinomycetes</taxon>
        <taxon>Actinomycetales</taxon>
        <taxon>Actinomycetaceae</taxon>
        <taxon>Schaalia</taxon>
    </lineage>
</organism>
<gene>
    <name evidence="3" type="primary">lpqB</name>
    <name evidence="3" type="ORF">AOLFYP35_01138</name>
</gene>
<evidence type="ECO:0000259" key="2">
    <source>
        <dbReference type="SMART" id="SM00909"/>
    </source>
</evidence>
<accession>A0A6N2T4Z3</accession>
<feature type="chain" id="PRO_5038688787" evidence="1">
    <location>
        <begin position="20"/>
        <end position="563"/>
    </location>
</feature>
<reference evidence="3" key="1">
    <citation type="submission" date="2019-11" db="EMBL/GenBank/DDBJ databases">
        <authorList>
            <person name="Feng L."/>
        </authorList>
    </citation>
    <scope>NUCLEOTIDE SEQUENCE</scope>
    <source>
        <strain evidence="3">AodontolyticusLFYP35</strain>
    </source>
</reference>
<dbReference type="SUPFAM" id="SSF69322">
    <property type="entry name" value="Tricorn protease domain 2"/>
    <property type="match status" value="1"/>
</dbReference>
<dbReference type="InterPro" id="IPR018910">
    <property type="entry name" value="LpqB_C"/>
</dbReference>
<proteinExistence type="predicted"/>
<dbReference type="AlphaFoldDB" id="A0A6N2T4Z3"/>
<dbReference type="Pfam" id="PF25976">
    <property type="entry name" value="LpqB_N"/>
    <property type="match status" value="1"/>
</dbReference>
<dbReference type="Pfam" id="PF10646">
    <property type="entry name" value="Germane"/>
    <property type="match status" value="1"/>
</dbReference>
<dbReference type="EMBL" id="CACRSM010000002">
    <property type="protein sequence ID" value="VYS99551.1"/>
    <property type="molecule type" value="Genomic_DNA"/>
</dbReference>
<protein>
    <submittedName>
        <fullName evidence="3">Lipoprotein LpqB</fullName>
    </submittedName>
</protein>
<dbReference type="InterPro" id="IPR059026">
    <property type="entry name" value="LpqB_N"/>
</dbReference>
<evidence type="ECO:0000313" key="3">
    <source>
        <dbReference type="EMBL" id="VYS99551.1"/>
    </source>
</evidence>
<dbReference type="SMART" id="SM00909">
    <property type="entry name" value="Germane"/>
    <property type="match status" value="1"/>
</dbReference>
<dbReference type="PROSITE" id="PS51257">
    <property type="entry name" value="PROKAR_LIPOPROTEIN"/>
    <property type="match status" value="1"/>
</dbReference>
<evidence type="ECO:0000256" key="1">
    <source>
        <dbReference type="SAM" id="SignalP"/>
    </source>
</evidence>
<keyword evidence="3" id="KW-0449">Lipoprotein</keyword>
<keyword evidence="1" id="KW-0732">Signal</keyword>
<feature type="domain" description="GerMN" evidence="2">
    <location>
        <begin position="206"/>
        <end position="295"/>
    </location>
</feature>
<dbReference type="InterPro" id="IPR019606">
    <property type="entry name" value="GerMN"/>
</dbReference>
<dbReference type="Pfam" id="PF10647">
    <property type="entry name" value="Gmad1"/>
    <property type="match status" value="1"/>
</dbReference>
<sequence>MNQRLCLAVVAILSSLSLAACTSLPTSSSPSPFDVDAPNAQPVDLAAGGPVADADPESLLSSFLLACAAGASDDYATARLFLTSSSAQTWDPHKLVTIYSTDSTPKVSYSFDPSKTDTLNASITATGVGSVDQNGVLSPAETSSLEARFHLVRENGQWRIDAPADGVVVSQASFTASHELVSLMFLSATGDSLIADPRWYPTRRVETHMLEGLIAGPQSHLSDALVNAIPSGTSISAGGIELSDHVAKVSLNGTLPSDDRGKQLMAWEISQTLQRSGRVNSVEINVGGEALPSSGLPSQPSFDLDSAVALNSNGLVRIDGRSVSTRILPITPSSSASLPAVSPVSSSLLAWREDDRLVLVDSSTNATRVVDGSEGQYSPSIDRFGWVWDIPRGGNLRASRIDGQNLAIASENQSLNGVSAVRVSPDGARALLLRQVGGSTSAWIAGIERRGSGEPIALTDPEPLAGLSTGVDDVSWAGRSTVVAVRQGGLRAGNDQMDEVSLVTVPVGGFPSVLALPTGTQRLSAGSSSATMVIRGKDGNYQVRSGALWQSLEGNLRDVNFPG</sequence>
<feature type="signal peptide" evidence="1">
    <location>
        <begin position="1"/>
        <end position="19"/>
    </location>
</feature>
<name>A0A6N2T4Z3_9ACTO</name>